<dbReference type="Proteomes" id="UP000217446">
    <property type="component" value="Unassembled WGS sequence"/>
</dbReference>
<dbReference type="EMBL" id="BDQI01000034">
    <property type="protein sequence ID" value="GAX57251.1"/>
    <property type="molecule type" value="Genomic_DNA"/>
</dbReference>
<protein>
    <submittedName>
        <fullName evidence="1">Uncharacterized protein</fullName>
    </submittedName>
</protein>
<comment type="caution">
    <text evidence="1">The sequence shown here is derived from an EMBL/GenBank/DDBJ whole genome shotgun (WGS) entry which is preliminary data.</text>
</comment>
<accession>A0A250VSX6</accession>
<name>A0A250VSX6_STROL</name>
<reference evidence="2" key="1">
    <citation type="submission" date="2017-05" db="EMBL/GenBank/DDBJ databases">
        <title>Streptomyces olivochromogenes NBRC 3561 whole genome shotgun sequence.</title>
        <authorList>
            <person name="Dohra H."/>
            <person name="Kodani S."/>
        </authorList>
    </citation>
    <scope>NUCLEOTIDE SEQUENCE [LARGE SCALE GENOMIC DNA]</scope>
    <source>
        <strain evidence="2">NBRC 3561</strain>
    </source>
</reference>
<evidence type="ECO:0000313" key="1">
    <source>
        <dbReference type="EMBL" id="GAX57251.1"/>
    </source>
</evidence>
<proteinExistence type="predicted"/>
<evidence type="ECO:0000313" key="2">
    <source>
        <dbReference type="Proteomes" id="UP000217446"/>
    </source>
</evidence>
<dbReference type="AlphaFoldDB" id="A0A250VSX6"/>
<gene>
    <name evidence="1" type="ORF">SO3561_08821</name>
</gene>
<keyword evidence="2" id="KW-1185">Reference proteome</keyword>
<organism evidence="1 2">
    <name type="scientific">Streptomyces olivochromogenes</name>
    <dbReference type="NCBI Taxonomy" id="1963"/>
    <lineage>
        <taxon>Bacteria</taxon>
        <taxon>Bacillati</taxon>
        <taxon>Actinomycetota</taxon>
        <taxon>Actinomycetes</taxon>
        <taxon>Kitasatosporales</taxon>
        <taxon>Streptomycetaceae</taxon>
        <taxon>Streptomyces</taxon>
    </lineage>
</organism>
<sequence>MTAFLLWPLAVWQLTPRTIHHLYNALTQRKAP</sequence>